<keyword evidence="5" id="KW-0472">Membrane</keyword>
<keyword evidence="4 7" id="KW-0732">Signal</keyword>
<evidence type="ECO:0000256" key="3">
    <source>
        <dbReference type="ARBA" id="ARBA00022475"/>
    </source>
</evidence>
<dbReference type="SUPFAM" id="SSF53822">
    <property type="entry name" value="Periplasmic binding protein-like I"/>
    <property type="match status" value="1"/>
</dbReference>
<sequence>MKRFAIFFVLAALLLCFGGCGREESGENNKTSESEVAMVTQTGGTDDEGFNQSMWEEVEDYCGENNMTYAHYAPEEQTEEAYLAAVEKAVSKEAKLIIMCGSGLETAVYTAQSTYPDVNFLIVDGVPHDAQNNYAMGGNTASVIFAEEEAGYLAGYAAVKDGYTSLGFMGGMETPAIKRYGYGFVQGAAAAAAEAETKIDMRYMYAGTYEESDEVRSTAASWYKDGTQVIFACGGAMGESVIKAAENNDGKVIGVDVDQSGLSETVITSAEKGLGKAVENVLKSYGRGSFPGGSAFNYTARNDGVSLEIENARFSSFSQEDYNKVFNSLKEGSIELKKDTDVDSVSQITGDWITIKQ</sequence>
<evidence type="ECO:0000256" key="1">
    <source>
        <dbReference type="ARBA" id="ARBA00004193"/>
    </source>
</evidence>
<protein>
    <submittedName>
        <fullName evidence="9">BMP family ABC transporter substrate-binding protein</fullName>
    </submittedName>
</protein>
<keyword evidence="3" id="KW-1003">Cell membrane</keyword>
<keyword evidence="6" id="KW-0449">Lipoprotein</keyword>
<evidence type="ECO:0000256" key="2">
    <source>
        <dbReference type="ARBA" id="ARBA00008610"/>
    </source>
</evidence>
<gene>
    <name evidence="9" type="ORF">IAC50_01515</name>
</gene>
<evidence type="ECO:0000256" key="4">
    <source>
        <dbReference type="ARBA" id="ARBA00022729"/>
    </source>
</evidence>
<organism evidence="9 10">
    <name type="scientific">Candidatus Allocopromorpha excrementigallinarum</name>
    <dbReference type="NCBI Taxonomy" id="2840742"/>
    <lineage>
        <taxon>Bacteria</taxon>
        <taxon>Bacillati</taxon>
        <taxon>Bacillota</taxon>
        <taxon>Clostridia</taxon>
        <taxon>Eubacteriales</taxon>
        <taxon>Eubacteriaceae</taxon>
        <taxon>Eubacteriaceae incertae sedis</taxon>
        <taxon>Candidatus Allocopromorpha</taxon>
    </lineage>
</organism>
<dbReference type="Pfam" id="PF02608">
    <property type="entry name" value="Bmp"/>
    <property type="match status" value="1"/>
</dbReference>
<name>A0A9D1L5Q7_9FIRM</name>
<feature type="domain" description="ABC transporter substrate-binding protein PnrA-like" evidence="8">
    <location>
        <begin position="35"/>
        <end position="334"/>
    </location>
</feature>
<dbReference type="Gene3D" id="3.40.50.2300">
    <property type="match status" value="2"/>
</dbReference>
<reference evidence="9" key="2">
    <citation type="journal article" date="2021" name="PeerJ">
        <title>Extensive microbial diversity within the chicken gut microbiome revealed by metagenomics and culture.</title>
        <authorList>
            <person name="Gilroy R."/>
            <person name="Ravi A."/>
            <person name="Getino M."/>
            <person name="Pursley I."/>
            <person name="Horton D.L."/>
            <person name="Alikhan N.F."/>
            <person name="Baker D."/>
            <person name="Gharbi K."/>
            <person name="Hall N."/>
            <person name="Watson M."/>
            <person name="Adriaenssens E.M."/>
            <person name="Foster-Nyarko E."/>
            <person name="Jarju S."/>
            <person name="Secka A."/>
            <person name="Antonio M."/>
            <person name="Oren A."/>
            <person name="Chaudhuri R.R."/>
            <person name="La Ragione R."/>
            <person name="Hildebrand F."/>
            <person name="Pallen M.J."/>
        </authorList>
    </citation>
    <scope>NUCLEOTIDE SEQUENCE</scope>
    <source>
        <strain evidence="9">ChiHcec3-6078</strain>
    </source>
</reference>
<dbReference type="GO" id="GO:0005886">
    <property type="term" value="C:plasma membrane"/>
    <property type="evidence" value="ECO:0007669"/>
    <property type="project" value="UniProtKB-SubCell"/>
</dbReference>
<feature type="chain" id="PRO_5039490660" evidence="7">
    <location>
        <begin position="23"/>
        <end position="357"/>
    </location>
</feature>
<dbReference type="InterPro" id="IPR050957">
    <property type="entry name" value="BMP_lipoprotein"/>
</dbReference>
<evidence type="ECO:0000256" key="7">
    <source>
        <dbReference type="SAM" id="SignalP"/>
    </source>
</evidence>
<evidence type="ECO:0000259" key="8">
    <source>
        <dbReference type="Pfam" id="PF02608"/>
    </source>
</evidence>
<evidence type="ECO:0000256" key="5">
    <source>
        <dbReference type="ARBA" id="ARBA00023136"/>
    </source>
</evidence>
<reference evidence="9" key="1">
    <citation type="submission" date="2020-10" db="EMBL/GenBank/DDBJ databases">
        <authorList>
            <person name="Gilroy R."/>
        </authorList>
    </citation>
    <scope>NUCLEOTIDE SEQUENCE</scope>
    <source>
        <strain evidence="9">ChiHcec3-6078</strain>
    </source>
</reference>
<evidence type="ECO:0000313" key="9">
    <source>
        <dbReference type="EMBL" id="HIU25160.1"/>
    </source>
</evidence>
<comment type="caution">
    <text evidence="9">The sequence shown here is derived from an EMBL/GenBank/DDBJ whole genome shotgun (WGS) entry which is preliminary data.</text>
</comment>
<proteinExistence type="inferred from homology"/>
<evidence type="ECO:0000256" key="6">
    <source>
        <dbReference type="ARBA" id="ARBA00023288"/>
    </source>
</evidence>
<dbReference type="AlphaFoldDB" id="A0A9D1L5Q7"/>
<feature type="signal peptide" evidence="7">
    <location>
        <begin position="1"/>
        <end position="22"/>
    </location>
</feature>
<dbReference type="PANTHER" id="PTHR34296:SF2">
    <property type="entry name" value="ABC TRANSPORTER GUANOSINE-BINDING PROTEIN NUPN"/>
    <property type="match status" value="1"/>
</dbReference>
<dbReference type="InterPro" id="IPR028082">
    <property type="entry name" value="Peripla_BP_I"/>
</dbReference>
<evidence type="ECO:0000313" key="10">
    <source>
        <dbReference type="Proteomes" id="UP000824090"/>
    </source>
</evidence>
<dbReference type="Proteomes" id="UP000824090">
    <property type="component" value="Unassembled WGS sequence"/>
</dbReference>
<comment type="subcellular location">
    <subcellularLocation>
        <location evidence="1">Cell membrane</location>
        <topology evidence="1">Lipid-anchor</topology>
    </subcellularLocation>
</comment>
<comment type="similarity">
    <text evidence="2">Belongs to the BMP lipoprotein family.</text>
</comment>
<accession>A0A9D1L5Q7</accession>
<dbReference type="InterPro" id="IPR003760">
    <property type="entry name" value="PnrA-like"/>
</dbReference>
<dbReference type="EMBL" id="DVMP01000035">
    <property type="protein sequence ID" value="HIU25160.1"/>
    <property type="molecule type" value="Genomic_DNA"/>
</dbReference>
<dbReference type="CDD" id="cd06354">
    <property type="entry name" value="PBP1_PrnA-like"/>
    <property type="match status" value="1"/>
</dbReference>
<dbReference type="PANTHER" id="PTHR34296">
    <property type="entry name" value="TRANSCRIPTIONAL ACTIVATOR PROTEIN MED"/>
    <property type="match status" value="1"/>
</dbReference>